<keyword evidence="6" id="KW-0636">Prenylation</keyword>
<accession>E1CAZ4</accession>
<dbReference type="PROSITE" id="PS51420">
    <property type="entry name" value="RHO"/>
    <property type="match status" value="1"/>
</dbReference>
<dbReference type="NCBIfam" id="TIGR00231">
    <property type="entry name" value="small_GTP"/>
    <property type="match status" value="1"/>
</dbReference>
<evidence type="ECO:0000256" key="2">
    <source>
        <dbReference type="ARBA" id="ARBA00022741"/>
    </source>
</evidence>
<dbReference type="EMBL" id="AB365904">
    <property type="protein sequence ID" value="BAJ21284.1"/>
    <property type="molecule type" value="mRNA"/>
</dbReference>
<protein>
    <submittedName>
        <fullName evidence="8">Rab-family small GTPase Rab11C</fullName>
    </submittedName>
</protein>
<comment type="subcellular location">
    <subcellularLocation>
        <location evidence="7">Endomembrane system</location>
        <topology evidence="7">Lipid-anchor</topology>
    </subcellularLocation>
</comment>
<dbReference type="Pfam" id="PF00071">
    <property type="entry name" value="Ras"/>
    <property type="match status" value="1"/>
</dbReference>
<dbReference type="GO" id="GO:0003924">
    <property type="term" value="F:GTPase activity"/>
    <property type="evidence" value="ECO:0007669"/>
    <property type="project" value="InterPro"/>
</dbReference>
<dbReference type="PROSITE" id="PS51421">
    <property type="entry name" value="RAS"/>
    <property type="match status" value="1"/>
</dbReference>
<dbReference type="SMART" id="SM00176">
    <property type="entry name" value="RAN"/>
    <property type="match status" value="1"/>
</dbReference>
<evidence type="ECO:0000256" key="4">
    <source>
        <dbReference type="ARBA" id="ARBA00023136"/>
    </source>
</evidence>
<dbReference type="PROSITE" id="PS00675">
    <property type="entry name" value="SIGMA54_INTERACT_1"/>
    <property type="match status" value="1"/>
</dbReference>
<sequence>MQRNQEEDVYDFLFKIVLIGDSGVGKSCLISRFTKDQFSMEQQPTIGVEFSTKTIKISDKIIKAQIWDTAGQERYRAITSAYYRGAAGALIVFDITKQTSFENLAKWYKELQEHSDVQIVTMLIGNKCDLADQRNISKDAASKFAQEYDMAYLETSALHSTNVEQAFHQIIKYIYDSTISGNTQRKSIAKFGKNIQTLSLENKLKNKDQKQESEDNKKSCC</sequence>
<gene>
    <name evidence="8" type="primary">RAB11C</name>
</gene>
<dbReference type="PANTHER" id="PTHR47979">
    <property type="entry name" value="DRAB11-RELATED"/>
    <property type="match status" value="1"/>
</dbReference>
<dbReference type="SMART" id="SM00175">
    <property type="entry name" value="RAB"/>
    <property type="match status" value="1"/>
</dbReference>
<evidence type="ECO:0000313" key="8">
    <source>
        <dbReference type="EMBL" id="BAJ21284.1"/>
    </source>
</evidence>
<evidence type="ECO:0000256" key="5">
    <source>
        <dbReference type="ARBA" id="ARBA00023288"/>
    </source>
</evidence>
<dbReference type="InterPro" id="IPR001806">
    <property type="entry name" value="Small_GTPase"/>
</dbReference>
<dbReference type="InterPro" id="IPR027417">
    <property type="entry name" value="P-loop_NTPase"/>
</dbReference>
<dbReference type="Gene3D" id="3.40.50.300">
    <property type="entry name" value="P-loop containing nucleotide triphosphate hydrolases"/>
    <property type="match status" value="1"/>
</dbReference>
<dbReference type="InterPro" id="IPR005225">
    <property type="entry name" value="Small_GTP-bd"/>
</dbReference>
<dbReference type="InterPro" id="IPR025662">
    <property type="entry name" value="Sigma_54_int_dom_ATP-bd_1"/>
</dbReference>
<reference evidence="8" key="1">
    <citation type="journal article" date="2010" name="J. Eukaryot. Microbiol.">
        <title>Marked amplification and diversification of products of ras genes from rat brain, Rab GTPases, in the ciliates Tetrahymena thermophila and Paramecium tetraurelia.</title>
        <authorList>
            <person name="Saito-Nakano Y."/>
            <person name="Nakahara T."/>
            <person name="Nakano K."/>
            <person name="Nozaki T."/>
            <person name="Numata O."/>
        </authorList>
    </citation>
    <scope>NUCLEOTIDE SEQUENCE</scope>
</reference>
<dbReference type="SUPFAM" id="SSF52540">
    <property type="entry name" value="P-loop containing nucleoside triphosphate hydrolases"/>
    <property type="match status" value="1"/>
</dbReference>
<keyword evidence="3" id="KW-0342">GTP-binding</keyword>
<evidence type="ECO:0000256" key="7">
    <source>
        <dbReference type="ARBA" id="ARBA00037868"/>
    </source>
</evidence>
<keyword evidence="5" id="KW-0449">Lipoprotein</keyword>
<dbReference type="PRINTS" id="PR00449">
    <property type="entry name" value="RASTRNSFRMNG"/>
</dbReference>
<evidence type="ECO:0000256" key="1">
    <source>
        <dbReference type="ARBA" id="ARBA00006270"/>
    </source>
</evidence>
<dbReference type="SMART" id="SM00173">
    <property type="entry name" value="RAS"/>
    <property type="match status" value="1"/>
</dbReference>
<dbReference type="CDD" id="cd01868">
    <property type="entry name" value="Rab11_like"/>
    <property type="match status" value="1"/>
</dbReference>
<dbReference type="AlphaFoldDB" id="E1CAZ4"/>
<proteinExistence type="evidence at transcript level"/>
<name>E1CAZ4_TETTH</name>
<dbReference type="InterPro" id="IPR050209">
    <property type="entry name" value="Rab_GTPases_membrane_traffic"/>
</dbReference>
<keyword evidence="2" id="KW-0547">Nucleotide-binding</keyword>
<evidence type="ECO:0000256" key="6">
    <source>
        <dbReference type="ARBA" id="ARBA00023289"/>
    </source>
</evidence>
<keyword evidence="4" id="KW-0472">Membrane</keyword>
<dbReference type="SMART" id="SM00174">
    <property type="entry name" value="RHO"/>
    <property type="match status" value="1"/>
</dbReference>
<comment type="similarity">
    <text evidence="1">Belongs to the small GTPase superfamily. Rab family.</text>
</comment>
<organism evidence="8">
    <name type="scientific">Tetrahymena thermophila</name>
    <dbReference type="NCBI Taxonomy" id="5911"/>
    <lineage>
        <taxon>Eukaryota</taxon>
        <taxon>Sar</taxon>
        <taxon>Alveolata</taxon>
        <taxon>Ciliophora</taxon>
        <taxon>Intramacronucleata</taxon>
        <taxon>Oligohymenophorea</taxon>
        <taxon>Hymenostomatida</taxon>
        <taxon>Tetrahymenina</taxon>
        <taxon>Tetrahymenidae</taxon>
        <taxon>Tetrahymena</taxon>
    </lineage>
</organism>
<dbReference type="FunFam" id="3.40.50.300:FF:000067">
    <property type="entry name" value="ras-related protein RABA1f"/>
    <property type="match status" value="1"/>
</dbReference>
<evidence type="ECO:0000256" key="3">
    <source>
        <dbReference type="ARBA" id="ARBA00023134"/>
    </source>
</evidence>
<dbReference type="GO" id="GO:0005525">
    <property type="term" value="F:GTP binding"/>
    <property type="evidence" value="ECO:0007669"/>
    <property type="project" value="UniProtKB-KW"/>
</dbReference>
<dbReference type="PROSITE" id="PS51419">
    <property type="entry name" value="RAB"/>
    <property type="match status" value="1"/>
</dbReference>
<dbReference type="GO" id="GO:0012505">
    <property type="term" value="C:endomembrane system"/>
    <property type="evidence" value="ECO:0007669"/>
    <property type="project" value="UniProtKB-SubCell"/>
</dbReference>